<gene>
    <name evidence="2" type="ORF">QLX08_005094</name>
</gene>
<name>A0AAW0ZZF0_9HYME</name>
<keyword evidence="1" id="KW-1133">Transmembrane helix</keyword>
<organism evidence="2 3">
    <name type="scientific">Tetragonisca angustula</name>
    <dbReference type="NCBI Taxonomy" id="166442"/>
    <lineage>
        <taxon>Eukaryota</taxon>
        <taxon>Metazoa</taxon>
        <taxon>Ecdysozoa</taxon>
        <taxon>Arthropoda</taxon>
        <taxon>Hexapoda</taxon>
        <taxon>Insecta</taxon>
        <taxon>Pterygota</taxon>
        <taxon>Neoptera</taxon>
        <taxon>Endopterygota</taxon>
        <taxon>Hymenoptera</taxon>
        <taxon>Apocrita</taxon>
        <taxon>Aculeata</taxon>
        <taxon>Apoidea</taxon>
        <taxon>Anthophila</taxon>
        <taxon>Apidae</taxon>
        <taxon>Tetragonisca</taxon>
    </lineage>
</organism>
<feature type="transmembrane region" description="Helical" evidence="1">
    <location>
        <begin position="36"/>
        <end position="61"/>
    </location>
</feature>
<dbReference type="EMBL" id="JAWNGG020000082">
    <property type="protein sequence ID" value="KAK9303142.1"/>
    <property type="molecule type" value="Genomic_DNA"/>
</dbReference>
<dbReference type="AlphaFoldDB" id="A0AAW0ZZF0"/>
<keyword evidence="3" id="KW-1185">Reference proteome</keyword>
<dbReference type="Proteomes" id="UP001432146">
    <property type="component" value="Unassembled WGS sequence"/>
</dbReference>
<evidence type="ECO:0000256" key="1">
    <source>
        <dbReference type="SAM" id="Phobius"/>
    </source>
</evidence>
<feature type="transmembrane region" description="Helical" evidence="1">
    <location>
        <begin position="505"/>
        <end position="525"/>
    </location>
</feature>
<proteinExistence type="predicted"/>
<accession>A0AAW0ZZF0</accession>
<sequence length="724" mass="84639">MYFVILTVCACTLLLSSVLTIITLLKKQYKQWMDTPLYILSVSDVLFSMFISIILFINCMIHITYVERNEMNNIFPMSNSKWNIKDDNENQQIKLKSFIEKFNTIVYDDNFNVIPKCNIINTIMKYGMLFFPLVNSFVSLLIFSVQSNLNVFNLKNLCFKFLRSKEISCEDDTTTNNSEMQFDSVTSKKISVIKQYMKNILHMFKCNKMLKDKKVTTIFVLSQWIIPILIMGLLYLSEYNINPTKDMENKKCFIESILFLDDCYNNIKTTNTSQNANIETYTIPDKDYINNKEDVILQISNIQVNEIISKIQNLVFSAMNDTSTISSNATSYNISEFTDITNYLELDTYTKGMKQNNNTTNEFNLINIENNTNLQSNKQSSYTDKDNERSLVTNFLKDTLKEKIYNGEINTNTTEKLNFRRLPAGIIGSEDITNNFINITRKYNIPFMLNGLKYNSKQTKKLKESKPKEIFSDIKTIIYKSDNTSKTMQMYTMDKCFISIRFLKVHLLMMVFIIYFLPILFSSILQQHGKRNCQIILEKLKAKNKILLSNSKSDLTSEINKTYFDVPINSKRPTLKQDSQYLNENLRPQKPMDFNELDLTEIHKENFNKKWNESYKDNRHSMSLDETKIQLNMNQLNQYAINTQQLFDNITMSLLSGILLWTPLFFECLIKVFTVLYIPEWLLTMTYLVGTAFNSIRNVFNLKMIKLQEKNMSATKTNSIHPIA</sequence>
<protein>
    <submittedName>
        <fullName evidence="2">Uncharacterized protein</fullName>
    </submittedName>
</protein>
<evidence type="ECO:0000313" key="2">
    <source>
        <dbReference type="EMBL" id="KAK9303142.1"/>
    </source>
</evidence>
<feature type="transmembrane region" description="Helical" evidence="1">
    <location>
        <begin position="215"/>
        <end position="236"/>
    </location>
</feature>
<keyword evidence="1" id="KW-0812">Transmembrane</keyword>
<comment type="caution">
    <text evidence="2">The sequence shown here is derived from an EMBL/GenBank/DDBJ whole genome shotgun (WGS) entry which is preliminary data.</text>
</comment>
<evidence type="ECO:0000313" key="3">
    <source>
        <dbReference type="Proteomes" id="UP001432146"/>
    </source>
</evidence>
<reference evidence="2 3" key="1">
    <citation type="submission" date="2024-05" db="EMBL/GenBank/DDBJ databases">
        <title>The nuclear and mitochondrial genome assemblies of Tetragonisca angustula (Apidae: Meliponini), a tiny yet remarkable pollinator in the Neotropics.</title>
        <authorList>
            <person name="Ferrari R."/>
            <person name="Ricardo P.C."/>
            <person name="Dias F.C."/>
            <person name="Araujo N.S."/>
            <person name="Soares D.O."/>
            <person name="Zhou Q.-S."/>
            <person name="Zhu C.-D."/>
            <person name="Coutinho L."/>
            <person name="Airas M.C."/>
            <person name="Batista T.M."/>
        </authorList>
    </citation>
    <scope>NUCLEOTIDE SEQUENCE [LARGE SCALE GENOMIC DNA]</scope>
    <source>
        <strain evidence="2">ASF017062</strain>
        <tissue evidence="2">Abdomen</tissue>
    </source>
</reference>
<feature type="transmembrane region" description="Helical" evidence="1">
    <location>
        <begin position="681"/>
        <end position="700"/>
    </location>
</feature>
<keyword evidence="1" id="KW-0472">Membrane</keyword>